<accession>A0A1U7W3G3</accession>
<protein>
    <submittedName>
        <fullName evidence="3">Uncharacterized protein LOC104220063</fullName>
    </submittedName>
</protein>
<dbReference type="GO" id="GO:0019185">
    <property type="term" value="C:snRNA-activating protein complex"/>
    <property type="evidence" value="ECO:0007669"/>
    <property type="project" value="TreeGrafter"/>
</dbReference>
<dbReference type="Proteomes" id="UP000189701">
    <property type="component" value="Unplaced"/>
</dbReference>
<reference evidence="3" key="2">
    <citation type="submission" date="2025-08" db="UniProtKB">
        <authorList>
            <consortium name="RefSeq"/>
        </authorList>
    </citation>
    <scope>IDENTIFICATION</scope>
    <source>
        <tissue evidence="3">Leaf</tissue>
    </source>
</reference>
<dbReference type="PANTHER" id="PTHR15131:SF3">
    <property type="entry name" value="SNRNA-ACTIVATING PROTEIN COMPLEX SUBUNIT 1"/>
    <property type="match status" value="1"/>
</dbReference>
<dbReference type="GO" id="GO:0042795">
    <property type="term" value="P:snRNA transcription by RNA polymerase II"/>
    <property type="evidence" value="ECO:0007669"/>
    <property type="project" value="TreeGrafter"/>
</dbReference>
<dbReference type="PANTHER" id="PTHR15131">
    <property type="entry name" value="SMALL NUCLEAR RNA ACTIVATING COMPLEX, POLYPEPTIDE 1"/>
    <property type="match status" value="1"/>
</dbReference>
<dbReference type="AlphaFoldDB" id="A0A1U7W3G3"/>
<dbReference type="RefSeq" id="XP_009769164.1">
    <property type="nucleotide sequence ID" value="XM_009770862.1"/>
</dbReference>
<keyword evidence="2" id="KW-1185">Reference proteome</keyword>
<evidence type="ECO:0000256" key="1">
    <source>
        <dbReference type="SAM" id="MobiDB-lite"/>
    </source>
</evidence>
<dbReference type="GO" id="GO:0043565">
    <property type="term" value="F:sequence-specific DNA binding"/>
    <property type="evidence" value="ECO:0007669"/>
    <property type="project" value="TreeGrafter"/>
</dbReference>
<proteinExistence type="predicted"/>
<organism evidence="2 3">
    <name type="scientific">Nicotiana sylvestris</name>
    <name type="common">Wood tobacco</name>
    <name type="synonym">South American tobacco</name>
    <dbReference type="NCBI Taxonomy" id="4096"/>
    <lineage>
        <taxon>Eukaryota</taxon>
        <taxon>Viridiplantae</taxon>
        <taxon>Streptophyta</taxon>
        <taxon>Embryophyta</taxon>
        <taxon>Tracheophyta</taxon>
        <taxon>Spermatophyta</taxon>
        <taxon>Magnoliopsida</taxon>
        <taxon>eudicotyledons</taxon>
        <taxon>Gunneridae</taxon>
        <taxon>Pentapetalae</taxon>
        <taxon>asterids</taxon>
        <taxon>lamiids</taxon>
        <taxon>Solanales</taxon>
        <taxon>Solanaceae</taxon>
        <taxon>Nicotianoideae</taxon>
        <taxon>Nicotianeae</taxon>
        <taxon>Nicotiana</taxon>
    </lineage>
</organism>
<evidence type="ECO:0000313" key="3">
    <source>
        <dbReference type="RefSeq" id="XP_009769164.1"/>
    </source>
</evidence>
<gene>
    <name evidence="3" type="primary">LOC104220063</name>
</gene>
<evidence type="ECO:0000313" key="2">
    <source>
        <dbReference type="Proteomes" id="UP000189701"/>
    </source>
</evidence>
<reference evidence="2" key="1">
    <citation type="journal article" date="2013" name="Genome Biol.">
        <title>Reference genomes and transcriptomes of Nicotiana sylvestris and Nicotiana tomentosiformis.</title>
        <authorList>
            <person name="Sierro N."/>
            <person name="Battey J.N."/>
            <person name="Ouadi S."/>
            <person name="Bovet L."/>
            <person name="Goepfert S."/>
            <person name="Bakaher N."/>
            <person name="Peitsch M.C."/>
            <person name="Ivanov N.V."/>
        </authorList>
    </citation>
    <scope>NUCLEOTIDE SEQUENCE [LARGE SCALE GENOMIC DNA]</scope>
</reference>
<name>A0A1U7W3G3_NICSY</name>
<sequence length="118" mass="13646">MELEVDLLKQKSAEYARAKELAIRAAKDMVDVENIKHITENQTLIGDVVEKTAEDWKAQKELFYQQTGARYQPVKDSLDIVKEKQEKFSQQEVAEEQDGNEDFSKELEAVLLSEQTRQ</sequence>
<dbReference type="GO" id="GO:0042796">
    <property type="term" value="P:snRNA transcription by RNA polymerase III"/>
    <property type="evidence" value="ECO:0007669"/>
    <property type="project" value="TreeGrafter"/>
</dbReference>
<dbReference type="STRING" id="4096.A0A1U7W3G3"/>
<feature type="region of interest" description="Disordered" evidence="1">
    <location>
        <begin position="89"/>
        <end position="118"/>
    </location>
</feature>